<name>A0A916ZWW7_9HYPH</name>
<feature type="compositionally biased region" description="Low complexity" evidence="6">
    <location>
        <begin position="413"/>
        <end position="433"/>
    </location>
</feature>
<dbReference type="EMBL" id="BMIQ01000006">
    <property type="protein sequence ID" value="GGE15456.1"/>
    <property type="molecule type" value="Genomic_DNA"/>
</dbReference>
<dbReference type="InterPro" id="IPR006483">
    <property type="entry name" value="CRISPR-assoc_Cas3_HD"/>
</dbReference>
<dbReference type="SUPFAM" id="SSF52540">
    <property type="entry name" value="P-loop containing nucleoside triphosphate hydrolases"/>
    <property type="match status" value="1"/>
</dbReference>
<dbReference type="CDD" id="cd09641">
    <property type="entry name" value="Cas3''_I"/>
    <property type="match status" value="1"/>
</dbReference>
<proteinExistence type="inferred from homology"/>
<feature type="region of interest" description="Disordered" evidence="6">
    <location>
        <begin position="332"/>
        <end position="351"/>
    </location>
</feature>
<evidence type="ECO:0000256" key="4">
    <source>
        <dbReference type="ARBA" id="ARBA00022801"/>
    </source>
</evidence>
<feature type="domain" description="HD Cas3-type" evidence="7">
    <location>
        <begin position="19"/>
        <end position="196"/>
    </location>
</feature>
<dbReference type="NCBIfam" id="TIGR01596">
    <property type="entry name" value="cas3_HD"/>
    <property type="match status" value="1"/>
</dbReference>
<comment type="caution">
    <text evidence="8">The sequence shown here is derived from an EMBL/GenBank/DDBJ whole genome shotgun (WGS) entry which is preliminary data.</text>
</comment>
<sequence length="433" mass="47172">MSEGKTVPPFYAHSTERQDKADWEFLPDHLAAVAIFAERFARSFGLAKAACLVGLLHDLGKFDPRFQLRLTDDRIRVDHSTAGAALLMAEAESALTMSSRHKDGVMAQLMASVVAGHHAGLPDHRGADEANLAARVAGYSLVERLDPAWRMVLPLDLTDLFPQGFRLSPQRDFFPFQLALLGRMLFSALVDADRKATERFNVLTGGGPEPDRDWPSLAACLPAFRDGFGAKIAGFGEPEGELAVLRARILAHVRAKAAMPPGLFTLNVPTGGGKTLASLGFALDHAAFHNAAAGAERFRRIITAIPFTSVTEQTAAVFREVLGEDLVLEHHSGFETEEEKPQASSSVEADSRWATKDKMRLAMEDWAAPVVVTTHVQLFESLFASRTSRTRKLHNIANSIVILDGAWVETSASPRRTGSRRSSPSTRGRGSKQ</sequence>
<dbReference type="GO" id="GO:0046872">
    <property type="term" value="F:metal ion binding"/>
    <property type="evidence" value="ECO:0007669"/>
    <property type="project" value="UniProtKB-KW"/>
</dbReference>
<evidence type="ECO:0000256" key="3">
    <source>
        <dbReference type="ARBA" id="ARBA00022723"/>
    </source>
</evidence>
<dbReference type="Gene3D" id="3.40.50.300">
    <property type="entry name" value="P-loop containing nucleotide triphosphate hydrolases"/>
    <property type="match status" value="1"/>
</dbReference>
<dbReference type="CDD" id="cd17930">
    <property type="entry name" value="DEXHc_cas3"/>
    <property type="match status" value="1"/>
</dbReference>
<dbReference type="InterPro" id="IPR038257">
    <property type="entry name" value="CRISPR-assoc_Cas3_HD_sf"/>
</dbReference>
<dbReference type="Pfam" id="PF18019">
    <property type="entry name" value="Cas3_HD"/>
    <property type="match status" value="1"/>
</dbReference>
<keyword evidence="5" id="KW-0051">Antiviral defense</keyword>
<protein>
    <recommendedName>
        <fullName evidence="7">HD Cas3-type domain-containing protein</fullName>
    </recommendedName>
</protein>
<evidence type="ECO:0000259" key="7">
    <source>
        <dbReference type="PROSITE" id="PS51643"/>
    </source>
</evidence>
<evidence type="ECO:0000256" key="1">
    <source>
        <dbReference type="ARBA" id="ARBA00006847"/>
    </source>
</evidence>
<keyword evidence="3" id="KW-0479">Metal-binding</keyword>
<reference evidence="8" key="2">
    <citation type="submission" date="2020-09" db="EMBL/GenBank/DDBJ databases">
        <authorList>
            <person name="Sun Q."/>
            <person name="Zhou Y."/>
        </authorList>
    </citation>
    <scope>NUCLEOTIDE SEQUENCE</scope>
    <source>
        <strain evidence="8">CGMCC 1.15367</strain>
    </source>
</reference>
<evidence type="ECO:0000256" key="5">
    <source>
        <dbReference type="ARBA" id="ARBA00023118"/>
    </source>
</evidence>
<dbReference type="Gene3D" id="1.10.3210.30">
    <property type="match status" value="1"/>
</dbReference>
<evidence type="ECO:0000256" key="2">
    <source>
        <dbReference type="ARBA" id="ARBA00009046"/>
    </source>
</evidence>
<dbReference type="PROSITE" id="PS51643">
    <property type="entry name" value="HD_CAS3"/>
    <property type="match status" value="1"/>
</dbReference>
<keyword evidence="9" id="KW-1185">Reference proteome</keyword>
<keyword evidence="4" id="KW-0378">Hydrolase</keyword>
<comment type="similarity">
    <text evidence="2">In the central section; belongs to the CRISPR-associated helicase Cas3 family.</text>
</comment>
<dbReference type="AlphaFoldDB" id="A0A916ZWW7"/>
<dbReference type="InterPro" id="IPR027417">
    <property type="entry name" value="P-loop_NTPase"/>
</dbReference>
<reference evidence="8" key="1">
    <citation type="journal article" date="2014" name="Int. J. Syst. Evol. Microbiol.">
        <title>Complete genome sequence of Corynebacterium casei LMG S-19264T (=DSM 44701T), isolated from a smear-ripened cheese.</title>
        <authorList>
            <consortium name="US DOE Joint Genome Institute (JGI-PGF)"/>
            <person name="Walter F."/>
            <person name="Albersmeier A."/>
            <person name="Kalinowski J."/>
            <person name="Ruckert C."/>
        </authorList>
    </citation>
    <scope>NUCLEOTIDE SEQUENCE</scope>
    <source>
        <strain evidence="8">CGMCC 1.15367</strain>
    </source>
</reference>
<feature type="region of interest" description="Disordered" evidence="6">
    <location>
        <begin position="412"/>
        <end position="433"/>
    </location>
</feature>
<dbReference type="SUPFAM" id="SSF109604">
    <property type="entry name" value="HD-domain/PDEase-like"/>
    <property type="match status" value="1"/>
</dbReference>
<comment type="similarity">
    <text evidence="1">In the N-terminal section; belongs to the CRISPR-associated nuclease Cas3-HD family.</text>
</comment>
<evidence type="ECO:0000313" key="9">
    <source>
        <dbReference type="Proteomes" id="UP000644699"/>
    </source>
</evidence>
<evidence type="ECO:0000256" key="6">
    <source>
        <dbReference type="SAM" id="MobiDB-lite"/>
    </source>
</evidence>
<dbReference type="GO" id="GO:0016787">
    <property type="term" value="F:hydrolase activity"/>
    <property type="evidence" value="ECO:0007669"/>
    <property type="project" value="UniProtKB-KW"/>
</dbReference>
<accession>A0A916ZWW7</accession>
<dbReference type="Proteomes" id="UP000644699">
    <property type="component" value="Unassembled WGS sequence"/>
</dbReference>
<gene>
    <name evidence="8" type="ORF">GCM10011390_38200</name>
</gene>
<dbReference type="GO" id="GO:0051607">
    <property type="term" value="P:defense response to virus"/>
    <property type="evidence" value="ECO:0007669"/>
    <property type="project" value="UniProtKB-KW"/>
</dbReference>
<organism evidence="8 9">
    <name type="scientific">Aureimonas endophytica</name>
    <dbReference type="NCBI Taxonomy" id="2027858"/>
    <lineage>
        <taxon>Bacteria</taxon>
        <taxon>Pseudomonadati</taxon>
        <taxon>Pseudomonadota</taxon>
        <taxon>Alphaproteobacteria</taxon>
        <taxon>Hyphomicrobiales</taxon>
        <taxon>Aurantimonadaceae</taxon>
        <taxon>Aureimonas</taxon>
    </lineage>
</organism>
<evidence type="ECO:0000313" key="8">
    <source>
        <dbReference type="EMBL" id="GGE15456.1"/>
    </source>
</evidence>